<evidence type="ECO:0000259" key="3">
    <source>
        <dbReference type="SMART" id="SM00477"/>
    </source>
</evidence>
<dbReference type="SUPFAM" id="SSF54060">
    <property type="entry name" value="His-Me finger endonucleases"/>
    <property type="match status" value="1"/>
</dbReference>
<dbReference type="InterPro" id="IPR044925">
    <property type="entry name" value="His-Me_finger_sf"/>
</dbReference>
<reference evidence="5" key="2">
    <citation type="submission" date="2025-08" db="UniProtKB">
        <authorList>
            <consortium name="Ensembl"/>
        </authorList>
    </citation>
    <scope>IDENTIFICATION</scope>
</reference>
<dbReference type="PANTHER" id="PTHR21472">
    <property type="entry name" value="ENDONUCLEASE DOMAIN-CONTAINING 1 PROTEIN ENDOD1"/>
    <property type="match status" value="1"/>
</dbReference>
<dbReference type="SMART" id="SM00477">
    <property type="entry name" value="NUC"/>
    <property type="match status" value="1"/>
</dbReference>
<accession>A0AAY3ZYV6</accession>
<feature type="domain" description="ENPP1-3/EXOG-like endonuclease/phosphodiesterase" evidence="3">
    <location>
        <begin position="67"/>
        <end position="270"/>
    </location>
</feature>
<evidence type="ECO:0000313" key="6">
    <source>
        <dbReference type="Proteomes" id="UP000694580"/>
    </source>
</evidence>
<dbReference type="SMART" id="SM00892">
    <property type="entry name" value="Endonuclease_NS"/>
    <property type="match status" value="1"/>
</dbReference>
<evidence type="ECO:0000313" key="5">
    <source>
        <dbReference type="Ensembl" id="ENSDCDP00010000780.1"/>
    </source>
</evidence>
<dbReference type="InterPro" id="IPR039015">
    <property type="entry name" value="ENDOD1"/>
</dbReference>
<feature type="chain" id="PRO_5044273487" description="Endonuclease domain-containing 1 protein-like" evidence="2">
    <location>
        <begin position="19"/>
        <end position="275"/>
    </location>
</feature>
<dbReference type="Proteomes" id="UP000694580">
    <property type="component" value="Chromosome 3"/>
</dbReference>
<proteinExistence type="predicted"/>
<dbReference type="GO" id="GO:0046872">
    <property type="term" value="F:metal ion binding"/>
    <property type="evidence" value="ECO:0007669"/>
    <property type="project" value="InterPro"/>
</dbReference>
<organism evidence="5 6">
    <name type="scientific">Denticeps clupeoides</name>
    <name type="common">denticle herring</name>
    <dbReference type="NCBI Taxonomy" id="299321"/>
    <lineage>
        <taxon>Eukaryota</taxon>
        <taxon>Metazoa</taxon>
        <taxon>Chordata</taxon>
        <taxon>Craniata</taxon>
        <taxon>Vertebrata</taxon>
        <taxon>Euteleostomi</taxon>
        <taxon>Actinopterygii</taxon>
        <taxon>Neopterygii</taxon>
        <taxon>Teleostei</taxon>
        <taxon>Clupei</taxon>
        <taxon>Clupeiformes</taxon>
        <taxon>Denticipitoidei</taxon>
        <taxon>Denticipitidae</taxon>
        <taxon>Denticeps</taxon>
    </lineage>
</organism>
<protein>
    <recommendedName>
        <fullName evidence="7">Endonuclease domain-containing 1 protein-like</fullName>
    </recommendedName>
</protein>
<evidence type="ECO:0000256" key="1">
    <source>
        <dbReference type="SAM" id="MobiDB-lite"/>
    </source>
</evidence>
<evidence type="ECO:0000259" key="4">
    <source>
        <dbReference type="SMART" id="SM00892"/>
    </source>
</evidence>
<dbReference type="Ensembl" id="ENSDCDT00010000810.1">
    <property type="protein sequence ID" value="ENSDCDP00010000780.1"/>
    <property type="gene ID" value="ENSDCDG00010000436.1"/>
</dbReference>
<dbReference type="RefSeq" id="XP_028828303.1">
    <property type="nucleotide sequence ID" value="XM_028972470.1"/>
</dbReference>
<sequence>MTPPALLLLLLFISLAEGHVVQSFKGTCGQFFITDPKDQNNHIPPTILTDNQDPDRYKQICQRYSSQYRYATLYDTKNKIPVYSAYKYTGQGNVTRRSTWKIEPQLDNVTASPNMSSESSVNASIRGTNQSLNKDFNSTLPHYEKGHLYPVCHTDNQPCAYATFTLTNAAPQTSSNNKKWYIYVEKNVTTELKKNCNTAHIVTGVVPGSEWMNRRVNVPSHFWTAYCCTGKQGAFLAQTNPRTTYKPQNLTVEHLNLILTSLYGSMFEVFGSVCK</sequence>
<dbReference type="InterPro" id="IPR020821">
    <property type="entry name" value="ENPP1-3/EXOG-like_nuc-like"/>
</dbReference>
<keyword evidence="2" id="KW-0732">Signal</keyword>
<dbReference type="GO" id="GO:0003676">
    <property type="term" value="F:nucleic acid binding"/>
    <property type="evidence" value="ECO:0007669"/>
    <property type="project" value="InterPro"/>
</dbReference>
<reference evidence="5" key="3">
    <citation type="submission" date="2025-09" db="UniProtKB">
        <authorList>
            <consortium name="Ensembl"/>
        </authorList>
    </citation>
    <scope>IDENTIFICATION</scope>
</reference>
<dbReference type="GeneID" id="114785836"/>
<evidence type="ECO:0000256" key="2">
    <source>
        <dbReference type="SAM" id="SignalP"/>
    </source>
</evidence>
<feature type="signal peptide" evidence="2">
    <location>
        <begin position="1"/>
        <end position="18"/>
    </location>
</feature>
<name>A0AAY3ZYV6_9TELE</name>
<dbReference type="Pfam" id="PF01223">
    <property type="entry name" value="Endonuclease_NS"/>
    <property type="match status" value="1"/>
</dbReference>
<dbReference type="GeneTree" id="ENSGT01030000234592"/>
<dbReference type="Gene3D" id="3.40.570.10">
    <property type="entry name" value="Extracellular Endonuclease, subunit A"/>
    <property type="match status" value="1"/>
</dbReference>
<dbReference type="InterPro" id="IPR001604">
    <property type="entry name" value="Endo_G_ENPP1-like_dom"/>
</dbReference>
<keyword evidence="6" id="KW-1185">Reference proteome</keyword>
<dbReference type="InterPro" id="IPR044929">
    <property type="entry name" value="DNA/RNA_non-sp_Endonuclease_sf"/>
</dbReference>
<dbReference type="AlphaFoldDB" id="A0AAY3ZYV6"/>
<dbReference type="GO" id="GO:0016787">
    <property type="term" value="F:hydrolase activity"/>
    <property type="evidence" value="ECO:0007669"/>
    <property type="project" value="InterPro"/>
</dbReference>
<dbReference type="PANTHER" id="PTHR21472:SF30">
    <property type="entry name" value="ENDONUCLEASE DOMAIN-CONTAINING 1 PROTEIN-RELATED"/>
    <property type="match status" value="1"/>
</dbReference>
<feature type="domain" description="DNA/RNA non-specific endonuclease/pyrophosphatase/phosphodiesterase" evidence="4">
    <location>
        <begin position="66"/>
        <end position="265"/>
    </location>
</feature>
<evidence type="ECO:0008006" key="7">
    <source>
        <dbReference type="Google" id="ProtNLM"/>
    </source>
</evidence>
<gene>
    <name evidence="5" type="primary">LOC114785836</name>
</gene>
<reference evidence="5 6" key="1">
    <citation type="submission" date="2020-06" db="EMBL/GenBank/DDBJ databases">
        <authorList>
            <consortium name="Wellcome Sanger Institute Data Sharing"/>
        </authorList>
    </citation>
    <scope>NUCLEOTIDE SEQUENCE [LARGE SCALE GENOMIC DNA]</scope>
</reference>
<feature type="region of interest" description="Disordered" evidence="1">
    <location>
        <begin position="109"/>
        <end position="129"/>
    </location>
</feature>